<name>A0A2P2LE16_RHIMU</name>
<protein>
    <submittedName>
        <fullName evidence="1">Uncharacterized protein</fullName>
    </submittedName>
</protein>
<dbReference type="AlphaFoldDB" id="A0A2P2LE16"/>
<sequence>MSEMSSLVNFLNASLLEELMPLETSTRNRTPFVQNTIEECFPPLLSNRI</sequence>
<accession>A0A2P2LE16</accession>
<reference evidence="1" key="1">
    <citation type="submission" date="2018-02" db="EMBL/GenBank/DDBJ databases">
        <title>Rhizophora mucronata_Transcriptome.</title>
        <authorList>
            <person name="Meera S.P."/>
            <person name="Sreeshan A."/>
            <person name="Augustine A."/>
        </authorList>
    </citation>
    <scope>NUCLEOTIDE SEQUENCE</scope>
    <source>
        <tissue evidence="1">Leaf</tissue>
    </source>
</reference>
<evidence type="ECO:0000313" key="1">
    <source>
        <dbReference type="EMBL" id="MBX16189.1"/>
    </source>
</evidence>
<organism evidence="1">
    <name type="scientific">Rhizophora mucronata</name>
    <name type="common">Asiatic mangrove</name>
    <dbReference type="NCBI Taxonomy" id="61149"/>
    <lineage>
        <taxon>Eukaryota</taxon>
        <taxon>Viridiplantae</taxon>
        <taxon>Streptophyta</taxon>
        <taxon>Embryophyta</taxon>
        <taxon>Tracheophyta</taxon>
        <taxon>Spermatophyta</taxon>
        <taxon>Magnoliopsida</taxon>
        <taxon>eudicotyledons</taxon>
        <taxon>Gunneridae</taxon>
        <taxon>Pentapetalae</taxon>
        <taxon>rosids</taxon>
        <taxon>fabids</taxon>
        <taxon>Malpighiales</taxon>
        <taxon>Rhizophoraceae</taxon>
        <taxon>Rhizophora</taxon>
    </lineage>
</organism>
<proteinExistence type="predicted"/>
<dbReference type="EMBL" id="GGEC01035705">
    <property type="protein sequence ID" value="MBX16189.1"/>
    <property type="molecule type" value="Transcribed_RNA"/>
</dbReference>